<protein>
    <submittedName>
        <fullName evidence="1">Uncharacterized protein</fullName>
    </submittedName>
</protein>
<dbReference type="EMBL" id="JAAKZI010000002">
    <property type="protein sequence ID" value="NGN82291.1"/>
    <property type="molecule type" value="Genomic_DNA"/>
</dbReference>
<name>A0ABX0D6H9_9MICC</name>
<dbReference type="RefSeq" id="WP_165180372.1">
    <property type="nucleotide sequence ID" value="NZ_JAAKZI010000002.1"/>
</dbReference>
<dbReference type="Proteomes" id="UP000479226">
    <property type="component" value="Unassembled WGS sequence"/>
</dbReference>
<comment type="caution">
    <text evidence="1">The sequence shown here is derived from an EMBL/GenBank/DDBJ whole genome shotgun (WGS) entry which is preliminary data.</text>
</comment>
<evidence type="ECO:0000313" key="2">
    <source>
        <dbReference type="Proteomes" id="UP000479226"/>
    </source>
</evidence>
<proteinExistence type="predicted"/>
<accession>A0ABX0D6H9</accession>
<gene>
    <name evidence="1" type="ORF">G6N77_02260</name>
</gene>
<sequence length="129" mass="12933">MSPAAPRLAGQAGKGLAGHTRISTQALTSVAQAAAADVFGVAPAAVRVSWTDDAGALALAVSSPISAPSLGTVRASPGRLERTGGSIAQRATLAKALILATVEHLTGSRLSRVDIRISGLQATEQGRVQ</sequence>
<reference evidence="1 2" key="1">
    <citation type="submission" date="2020-02" db="EMBL/GenBank/DDBJ databases">
        <title>Genome sequence of the type strain DSM 27180 of Arthrobacter silviterrae.</title>
        <authorList>
            <person name="Gao J."/>
            <person name="Sun J."/>
        </authorList>
    </citation>
    <scope>NUCLEOTIDE SEQUENCE [LARGE SCALE GENOMIC DNA]</scope>
    <source>
        <strain evidence="1 2">DSM 27180</strain>
    </source>
</reference>
<keyword evidence="2" id="KW-1185">Reference proteome</keyword>
<evidence type="ECO:0000313" key="1">
    <source>
        <dbReference type="EMBL" id="NGN82291.1"/>
    </source>
</evidence>
<organism evidence="1 2">
    <name type="scientific">Arthrobacter silviterrae</name>
    <dbReference type="NCBI Taxonomy" id="2026658"/>
    <lineage>
        <taxon>Bacteria</taxon>
        <taxon>Bacillati</taxon>
        <taxon>Actinomycetota</taxon>
        <taxon>Actinomycetes</taxon>
        <taxon>Micrococcales</taxon>
        <taxon>Micrococcaceae</taxon>
        <taxon>Arthrobacter</taxon>
    </lineage>
</organism>